<dbReference type="EMBL" id="JAOPJF010000058">
    <property type="protein sequence ID" value="KAK1141855.1"/>
    <property type="molecule type" value="Genomic_DNA"/>
</dbReference>
<proteinExistence type="predicted"/>
<comment type="caution">
    <text evidence="1">The sequence shown here is derived from an EMBL/GenBank/DDBJ whole genome shotgun (WGS) entry which is preliminary data.</text>
</comment>
<sequence>MESCPGILVSMRQHKSEMYCEKSVFAHDLVFGNDANDCGKCKAEPSVRRNPPDDGHWQFTELEGTDLVSKGYPFSGTESINLGGIAKRALSTMRCVLHRCVPMDFSYEPSCASVGSDDWKQNMDAGNAPLYVVPSELQASPSCVESPQTSPVELSASREINPLRPGKKCCSPVTPSDPLTFLSEPNSGDPFLTDLAFENPSRVPNPSPAQLQFPTFEQRMDDILSKLKDEKEAEPRAKRHKKRPAPIITNIPADTDACVAPRVTTYPELSNAQDDAIREQTPLPSPRFKAPDYTKPRSDPVYFDDAQSPLGTRRIDFTYEPWEEMPDESPVVKFPNKATGFFHSPVSYQELTPTVSEESDLDCDNFELIDPSDDKESGYGSRVGREVSYFSDDSDSDSEDILRNEDEGSMGNTDAEASTEPSKEYPVMQPYFDSYNHGMFWGPKLQGNDTTSKGKTTDNSMKAPKGVQNEPEAKLQAFIEEWSMPLHTASQDPKKRDSEFAEWIQSLGDARRKNIAQAPSQGPLVFGAAKETHGSLPRGRLPTPPGLARSPLIPTYPVNQDREPQDPEDVPPAKMSPWVPPRYRISPPLKSVEGVTKPIYTHRRSSSPPSPDKSFAKSSAWSILLSEMLPGCDVYW</sequence>
<evidence type="ECO:0000313" key="1">
    <source>
        <dbReference type="EMBL" id="KAK1141855.1"/>
    </source>
</evidence>
<keyword evidence="2" id="KW-1185">Reference proteome</keyword>
<gene>
    <name evidence="1" type="ORF">N8T08_008368</name>
</gene>
<protein>
    <submittedName>
        <fullName evidence="1">Uncharacterized protein</fullName>
    </submittedName>
</protein>
<dbReference type="Proteomes" id="UP001177260">
    <property type="component" value="Unassembled WGS sequence"/>
</dbReference>
<reference evidence="1 2" key="1">
    <citation type="journal article" date="2023" name="ACS Omega">
        <title>Identification of the Neoaspergillic Acid Biosynthesis Gene Cluster by Establishing an In Vitro CRISPR-Ribonucleoprotein Genetic System in Aspergillus melleus.</title>
        <authorList>
            <person name="Yuan B."/>
            <person name="Grau M.F."/>
            <person name="Murata R.M."/>
            <person name="Torok T."/>
            <person name="Venkateswaran K."/>
            <person name="Stajich J.E."/>
            <person name="Wang C.C.C."/>
        </authorList>
    </citation>
    <scope>NUCLEOTIDE SEQUENCE [LARGE SCALE GENOMIC DNA]</scope>
    <source>
        <strain evidence="1 2">IMV 1140</strain>
    </source>
</reference>
<organism evidence="1 2">
    <name type="scientific">Aspergillus melleus</name>
    <dbReference type="NCBI Taxonomy" id="138277"/>
    <lineage>
        <taxon>Eukaryota</taxon>
        <taxon>Fungi</taxon>
        <taxon>Dikarya</taxon>
        <taxon>Ascomycota</taxon>
        <taxon>Pezizomycotina</taxon>
        <taxon>Eurotiomycetes</taxon>
        <taxon>Eurotiomycetidae</taxon>
        <taxon>Eurotiales</taxon>
        <taxon>Aspergillaceae</taxon>
        <taxon>Aspergillus</taxon>
        <taxon>Aspergillus subgen. Circumdati</taxon>
    </lineage>
</organism>
<name>A0ACC3AWL4_9EURO</name>
<accession>A0ACC3AWL4</accession>
<evidence type="ECO:0000313" key="2">
    <source>
        <dbReference type="Proteomes" id="UP001177260"/>
    </source>
</evidence>